<reference evidence="1 2" key="1">
    <citation type="submission" date="2019-11" db="EMBL/GenBank/DDBJ databases">
        <authorList>
            <person name="Holert J."/>
        </authorList>
    </citation>
    <scope>NUCLEOTIDE SEQUENCE [LARGE SCALE GENOMIC DNA]</scope>
    <source>
        <strain evidence="1">BC8_1</strain>
    </source>
</reference>
<proteinExistence type="predicted"/>
<protein>
    <submittedName>
        <fullName evidence="1">Uncharacterized protein</fullName>
    </submittedName>
</protein>
<evidence type="ECO:0000313" key="1">
    <source>
        <dbReference type="EMBL" id="CAA0127430.1"/>
    </source>
</evidence>
<sequence length="377" mass="43245">MDWEGILRCQTWNVWPAGFSGALAPIDVEYGAESPVRVTPVVDSYQPRNRPEQYASDEEVEGPPLWDGELPGLHRVWDAYLKAPEDSVPLTMRTREPYRGELEIWLKFEFDADELPATLFEALRSTAYEILALLNLRLAEFLVPQLPFQTRRLATGEDRAELTLEHRIAVFERHSYTKESLPEPFLDLAHFLTDPRFGDKFRVSLELYAAHFAEQQVRVRFILLVIAMEALAEGDTKHQVALDLLSRWRQELNAEKAKHEATSDEFYSLDALSRELDFRGRESIGNQIRKLFVDLPGFSEESRKKLQRMATEVYTKRSTLVHDGYLPAAELPALEVKTRNLLKVLYRAAVMEARPEASRFEFVDTDSGASDEAILDT</sequence>
<name>A0A5S9R3G3_MYCVN</name>
<evidence type="ECO:0000313" key="2">
    <source>
        <dbReference type="Proteomes" id="UP000430146"/>
    </source>
</evidence>
<keyword evidence="2" id="KW-1185">Reference proteome</keyword>
<gene>
    <name evidence="1" type="ORF">AELLOGFF_05194</name>
</gene>
<dbReference type="EMBL" id="CACSIP010000030">
    <property type="protein sequence ID" value="CAA0127430.1"/>
    <property type="molecule type" value="Genomic_DNA"/>
</dbReference>
<accession>A0A5S9R3G3</accession>
<dbReference type="AlphaFoldDB" id="A0A5S9R3G3"/>
<dbReference type="Proteomes" id="UP000430146">
    <property type="component" value="Unassembled WGS sequence"/>
</dbReference>
<dbReference type="OrthoDB" id="4688248at2"/>
<organism evidence="1 2">
    <name type="scientific">Mycolicibacterium vanbaalenii</name>
    <name type="common">Mycobacterium vanbaalenii</name>
    <dbReference type="NCBI Taxonomy" id="110539"/>
    <lineage>
        <taxon>Bacteria</taxon>
        <taxon>Bacillati</taxon>
        <taxon>Actinomycetota</taxon>
        <taxon>Actinomycetes</taxon>
        <taxon>Mycobacteriales</taxon>
        <taxon>Mycobacteriaceae</taxon>
        <taxon>Mycolicibacterium</taxon>
    </lineage>
</organism>
<dbReference type="RefSeq" id="WP_159232905.1">
    <property type="nucleotide sequence ID" value="NZ_CACSIP010000030.1"/>
</dbReference>